<reference evidence="1" key="1">
    <citation type="submission" date="2025-02" db="EMBL/GenBank/DDBJ databases">
        <authorList>
            <consortium name="NCBI Genome Project"/>
        </authorList>
    </citation>
    <scope>NUCLEOTIDE SEQUENCE</scope>
</reference>
<organism evidence="1">
    <name type="scientific">Aspergillus niger</name>
    <dbReference type="NCBI Taxonomy" id="5061"/>
    <lineage>
        <taxon>Eukaryota</taxon>
        <taxon>Fungi</taxon>
        <taxon>Dikarya</taxon>
        <taxon>Ascomycota</taxon>
        <taxon>Pezizomycotina</taxon>
        <taxon>Eurotiomycetes</taxon>
        <taxon>Eurotiomycetidae</taxon>
        <taxon>Eurotiales</taxon>
        <taxon>Aspergillaceae</taxon>
        <taxon>Aspergillus</taxon>
        <taxon>Aspergillus subgen. Circumdati</taxon>
    </lineage>
</organism>
<evidence type="ECO:0000313" key="1">
    <source>
        <dbReference type="RefSeq" id="XP_059606135.1"/>
    </source>
</evidence>
<proteinExistence type="predicted"/>
<dbReference type="KEGG" id="ang:An07g01590"/>
<gene>
    <name evidence="1" type="ORF">An07g01590</name>
</gene>
<accession>A0AAJ8C1H5</accession>
<name>A0AAJ8C1H5_ASPNG</name>
<dbReference type="VEuPathDB" id="FungiDB:An07g01590"/>
<sequence>MVVRHDGGMLVGHWLLGDGYLTSPHGHRFGIPIVHDIQYNWAGVQGREPAGLMRGLALPQARVPRVLKRPHHIVYG</sequence>
<dbReference type="AlphaFoldDB" id="A0AAJ8C1H5"/>
<reference evidence="1" key="2">
    <citation type="submission" date="2025-08" db="UniProtKB">
        <authorList>
            <consortium name="RefSeq"/>
        </authorList>
    </citation>
    <scope>IDENTIFICATION</scope>
</reference>
<protein>
    <submittedName>
        <fullName evidence="1">Uncharacterized protein</fullName>
    </submittedName>
</protein>
<dbReference type="RefSeq" id="XP_059606135.1">
    <property type="nucleotide sequence ID" value="XM_059748234.1"/>
</dbReference>
<dbReference type="GeneID" id="84591276"/>